<accession>A0A7C8JR49</accession>
<feature type="compositionally biased region" description="Acidic residues" evidence="13">
    <location>
        <begin position="492"/>
        <end position="510"/>
    </location>
</feature>
<keyword evidence="5" id="KW-0677">Repeat</keyword>
<evidence type="ECO:0000256" key="5">
    <source>
        <dbReference type="ARBA" id="ARBA00022737"/>
    </source>
</evidence>
<dbReference type="SUPFAM" id="SSF103506">
    <property type="entry name" value="Mitochondrial carrier"/>
    <property type="match status" value="1"/>
</dbReference>
<keyword evidence="6" id="KW-0547">Nucleotide-binding</keyword>
<evidence type="ECO:0000256" key="14">
    <source>
        <dbReference type="SAM" id="Phobius"/>
    </source>
</evidence>
<dbReference type="GO" id="GO:0140662">
    <property type="term" value="F:ATP-dependent protein folding chaperone"/>
    <property type="evidence" value="ECO:0007669"/>
    <property type="project" value="InterPro"/>
</dbReference>
<dbReference type="FunFam" id="1.50.40.10:FF:000009">
    <property type="entry name" value="Mitochondrial 2-oxoglutarate/malate carrier protein"/>
    <property type="match status" value="1"/>
</dbReference>
<gene>
    <name evidence="15" type="primary">SSZ1</name>
    <name evidence="15" type="ORF">TWF703_009904</name>
</gene>
<dbReference type="PANTHER" id="PTHR45639:SF32">
    <property type="entry name" value="HEAT SHOCK PROTEIN PDR13"/>
    <property type="match status" value="1"/>
</dbReference>
<comment type="subcellular location">
    <subcellularLocation>
        <location evidence="1">Mitochondrion inner membrane</location>
        <topology evidence="1">Multi-pass membrane protein</topology>
    </subcellularLocation>
</comment>
<dbReference type="GO" id="GO:0005743">
    <property type="term" value="C:mitochondrial inner membrane"/>
    <property type="evidence" value="ECO:0007669"/>
    <property type="project" value="UniProtKB-SubCell"/>
</dbReference>
<comment type="caution">
    <text evidence="15">The sequence shown here is derived from an EMBL/GenBank/DDBJ whole genome shotgun (WGS) entry which is preliminary data.</text>
</comment>
<feature type="transmembrane region" description="Helical" evidence="14">
    <location>
        <begin position="766"/>
        <end position="787"/>
    </location>
</feature>
<dbReference type="InterPro" id="IPR043129">
    <property type="entry name" value="ATPase_NBD"/>
</dbReference>
<dbReference type="AlphaFoldDB" id="A0A7C8JR49"/>
<dbReference type="Proteomes" id="UP000480548">
    <property type="component" value="Unassembled WGS sequence"/>
</dbReference>
<dbReference type="SUPFAM" id="SSF53067">
    <property type="entry name" value="Actin-like ATPase domain"/>
    <property type="match status" value="2"/>
</dbReference>
<keyword evidence="4 12" id="KW-0812">Transmembrane</keyword>
<keyword evidence="8" id="KW-0067">ATP-binding</keyword>
<evidence type="ECO:0000313" key="16">
    <source>
        <dbReference type="Proteomes" id="UP000480548"/>
    </source>
</evidence>
<evidence type="ECO:0000256" key="10">
    <source>
        <dbReference type="ARBA" id="ARBA00023128"/>
    </source>
</evidence>
<keyword evidence="11 12" id="KW-0472">Membrane</keyword>
<evidence type="ECO:0000256" key="12">
    <source>
        <dbReference type="PROSITE-ProRule" id="PRU00282"/>
    </source>
</evidence>
<dbReference type="Gene3D" id="3.30.420.40">
    <property type="match status" value="2"/>
</dbReference>
<evidence type="ECO:0000256" key="9">
    <source>
        <dbReference type="ARBA" id="ARBA00022989"/>
    </source>
</evidence>
<keyword evidence="3" id="KW-0813">Transport</keyword>
<evidence type="ECO:0000256" key="13">
    <source>
        <dbReference type="SAM" id="MobiDB-lite"/>
    </source>
</evidence>
<dbReference type="CDD" id="cd10232">
    <property type="entry name" value="ASKHA_NBD_HSP70_ScSsz1p-like"/>
    <property type="match status" value="1"/>
</dbReference>
<feature type="compositionally biased region" description="Basic and acidic residues" evidence="13">
    <location>
        <begin position="479"/>
        <end position="491"/>
    </location>
</feature>
<comment type="similarity">
    <text evidence="2">Belongs to the mitochondrial carrier (TC 2.A.29) family.</text>
</comment>
<feature type="transmembrane region" description="Helical" evidence="14">
    <location>
        <begin position="702"/>
        <end position="723"/>
    </location>
</feature>
<sequence length="789" mass="85742">MSDSEEPQQKTVIGIAFGNSNSSIAFTSPDGKAEVIANEEGDRQIPSVLSYVGDEEYHGAQAKSHLIRNPKNTIAYFRDFLGKSFADIDPTNAHSSAHPIQHETGVAFSVEEKTDGEPSTLTVSEITTRHIKRLQESASDFLGKKIDGCVITVPTDFSEAQRRLLAEASKASGLEVLQVIQEPVASLLAYTAREETSHPADKTVLVLDIGGTRTDAAVIASRGGMFTLLATQHDYELGGRQFDDALIDHFSKEFIKKHKTDPRENERSLAKLRLECEATKKTLSLSTSAQISIESLAGGFDFHSTVNRLRFDLLSKKLVDQIVGLVESVVKKAGMDLSDINEVILAGGTSHTPKIASRIQQLFPSTTAVQAPATNPNALNPSELSARGAAIQASLIAEFEAEDIEQSTHPAVTVTPHLAKPIGVVIHSPEGDEGKAEDKVYVFLDAETAVPARRTATFVGTNVGGDVLIRIVEAKKESVDVTPPKEVKEKTADEDDEDDDDDDDEEEEEEKVIKRVTEVEKVIAEALLKDVKKGQQVEVMLNVAGDLTLTITARVVGGKGGIRGTVPGRAHYTTARMGFFGTFMESFQIKAKEQNRKVTFGERAGASLAAGGLGALLGNPADLSLIRMQSDGLRPIEKRENYRSVFDALKRISRNEGVLALWGGATPTVIRAMALNFGQLAFYSETKAQLQQKTNLAAPVQFFVSSCVAGFAASAFSLPFDFIKTRLQRQTRDASGRLPYKNMIDCAVKVVREEGVLRFYRGFGTYFVRIAPHAMMTLLFADALGILTK</sequence>
<dbReference type="FunFam" id="3.30.30.30:FF:000009">
    <property type="entry name" value="Heat shock protein Hsp70"/>
    <property type="match status" value="1"/>
</dbReference>
<organism evidence="15 16">
    <name type="scientific">Orbilia oligospora</name>
    <name type="common">Nematode-trapping fungus</name>
    <name type="synonym">Arthrobotrys oligospora</name>
    <dbReference type="NCBI Taxonomy" id="2813651"/>
    <lineage>
        <taxon>Eukaryota</taxon>
        <taxon>Fungi</taxon>
        <taxon>Dikarya</taxon>
        <taxon>Ascomycota</taxon>
        <taxon>Pezizomycotina</taxon>
        <taxon>Orbiliomycetes</taxon>
        <taxon>Orbiliales</taxon>
        <taxon>Orbiliaceae</taxon>
        <taxon>Orbilia</taxon>
    </lineage>
</organism>
<evidence type="ECO:0000256" key="11">
    <source>
        <dbReference type="ARBA" id="ARBA00023136"/>
    </source>
</evidence>
<keyword evidence="10" id="KW-0496">Mitochondrion</keyword>
<dbReference type="PROSITE" id="PS50920">
    <property type="entry name" value="SOLCAR"/>
    <property type="match status" value="2"/>
</dbReference>
<feature type="repeat" description="Solcar" evidence="12">
    <location>
        <begin position="598"/>
        <end position="689"/>
    </location>
</feature>
<feature type="region of interest" description="Disordered" evidence="13">
    <location>
        <begin position="479"/>
        <end position="512"/>
    </location>
</feature>
<feature type="repeat" description="Solcar" evidence="12">
    <location>
        <begin position="697"/>
        <end position="787"/>
    </location>
</feature>
<dbReference type="EMBL" id="WIQZ01000076">
    <property type="protein sequence ID" value="KAF3127650.1"/>
    <property type="molecule type" value="Genomic_DNA"/>
</dbReference>
<dbReference type="FunFam" id="3.90.640.10:FF:000023">
    <property type="entry name" value="Hsp70 chaperone (BiP)"/>
    <property type="match status" value="1"/>
</dbReference>
<dbReference type="PANTHER" id="PTHR45639">
    <property type="entry name" value="HSC70CB, ISOFORM G-RELATED"/>
    <property type="match status" value="1"/>
</dbReference>
<dbReference type="GO" id="GO:0005634">
    <property type="term" value="C:nucleus"/>
    <property type="evidence" value="ECO:0007669"/>
    <property type="project" value="TreeGrafter"/>
</dbReference>
<dbReference type="Pfam" id="PF00012">
    <property type="entry name" value="HSP70"/>
    <property type="match status" value="1"/>
</dbReference>
<proteinExistence type="inferred from homology"/>
<dbReference type="Pfam" id="PF00153">
    <property type="entry name" value="Mito_carr"/>
    <property type="match status" value="2"/>
</dbReference>
<evidence type="ECO:0000256" key="4">
    <source>
        <dbReference type="ARBA" id="ARBA00022692"/>
    </source>
</evidence>
<evidence type="ECO:0000256" key="3">
    <source>
        <dbReference type="ARBA" id="ARBA00022448"/>
    </source>
</evidence>
<evidence type="ECO:0000256" key="7">
    <source>
        <dbReference type="ARBA" id="ARBA00022792"/>
    </source>
</evidence>
<evidence type="ECO:0000313" key="15">
    <source>
        <dbReference type="EMBL" id="KAF3127650.1"/>
    </source>
</evidence>
<name>A0A7C8JR49_ORBOL</name>
<evidence type="ECO:0000256" key="1">
    <source>
        <dbReference type="ARBA" id="ARBA00004448"/>
    </source>
</evidence>
<reference evidence="15 16" key="1">
    <citation type="submission" date="2019-06" db="EMBL/GenBank/DDBJ databases">
        <authorList>
            <person name="Palmer J.M."/>
        </authorList>
    </citation>
    <scope>NUCLEOTIDE SEQUENCE [LARGE SCALE GENOMIC DNA]</scope>
    <source>
        <strain evidence="15 16">TWF703</strain>
    </source>
</reference>
<evidence type="ECO:0000256" key="8">
    <source>
        <dbReference type="ARBA" id="ARBA00022840"/>
    </source>
</evidence>
<dbReference type="InterPro" id="IPR013126">
    <property type="entry name" value="Hsp_70_fam"/>
</dbReference>
<dbReference type="PRINTS" id="PR00301">
    <property type="entry name" value="HEATSHOCK70"/>
</dbReference>
<dbReference type="Gene3D" id="3.30.30.30">
    <property type="match status" value="1"/>
</dbReference>
<dbReference type="InterPro" id="IPR018108">
    <property type="entry name" value="MCP_transmembrane"/>
</dbReference>
<evidence type="ECO:0000256" key="2">
    <source>
        <dbReference type="ARBA" id="ARBA00006375"/>
    </source>
</evidence>
<keyword evidence="9 14" id="KW-1133">Transmembrane helix</keyword>
<dbReference type="GO" id="GO:0005829">
    <property type="term" value="C:cytosol"/>
    <property type="evidence" value="ECO:0007669"/>
    <property type="project" value="TreeGrafter"/>
</dbReference>
<keyword evidence="7" id="KW-0999">Mitochondrion inner membrane</keyword>
<dbReference type="GO" id="GO:0005524">
    <property type="term" value="F:ATP binding"/>
    <property type="evidence" value="ECO:0007669"/>
    <property type="project" value="UniProtKB-KW"/>
</dbReference>
<evidence type="ECO:0000256" key="6">
    <source>
        <dbReference type="ARBA" id="ARBA00022741"/>
    </source>
</evidence>
<dbReference type="Gene3D" id="1.50.40.10">
    <property type="entry name" value="Mitochondrial carrier domain"/>
    <property type="match status" value="1"/>
</dbReference>
<dbReference type="InterPro" id="IPR023395">
    <property type="entry name" value="MCP_dom_sf"/>
</dbReference>
<protein>
    <submittedName>
        <fullName evidence="15">Hsp70 protein that interacts with Zuo1p</fullName>
    </submittedName>
</protein>
<dbReference type="Gene3D" id="3.90.640.10">
    <property type="entry name" value="Actin, Chain A, domain 4"/>
    <property type="match status" value="1"/>
</dbReference>